<accession>A0ABD0KR90</accession>
<dbReference type="Proteomes" id="UP001519460">
    <property type="component" value="Unassembled WGS sequence"/>
</dbReference>
<organism evidence="1 2">
    <name type="scientific">Batillaria attramentaria</name>
    <dbReference type="NCBI Taxonomy" id="370345"/>
    <lineage>
        <taxon>Eukaryota</taxon>
        <taxon>Metazoa</taxon>
        <taxon>Spiralia</taxon>
        <taxon>Lophotrochozoa</taxon>
        <taxon>Mollusca</taxon>
        <taxon>Gastropoda</taxon>
        <taxon>Caenogastropoda</taxon>
        <taxon>Sorbeoconcha</taxon>
        <taxon>Cerithioidea</taxon>
        <taxon>Batillariidae</taxon>
        <taxon>Batillaria</taxon>
    </lineage>
</organism>
<proteinExistence type="predicted"/>
<comment type="caution">
    <text evidence="1">The sequence shown here is derived from an EMBL/GenBank/DDBJ whole genome shotgun (WGS) entry which is preliminary data.</text>
</comment>
<keyword evidence="2" id="KW-1185">Reference proteome</keyword>
<protein>
    <submittedName>
        <fullName evidence="1">Uncharacterized protein</fullName>
    </submittedName>
</protein>
<evidence type="ECO:0000313" key="1">
    <source>
        <dbReference type="EMBL" id="KAK7489788.1"/>
    </source>
</evidence>
<dbReference type="AlphaFoldDB" id="A0ABD0KR90"/>
<reference evidence="1 2" key="1">
    <citation type="journal article" date="2023" name="Sci. Data">
        <title>Genome assembly of the Korean intertidal mud-creeper Batillaria attramentaria.</title>
        <authorList>
            <person name="Patra A.K."/>
            <person name="Ho P.T."/>
            <person name="Jun S."/>
            <person name="Lee S.J."/>
            <person name="Kim Y."/>
            <person name="Won Y.J."/>
        </authorList>
    </citation>
    <scope>NUCLEOTIDE SEQUENCE [LARGE SCALE GENOMIC DNA]</scope>
    <source>
        <strain evidence="1">Wonlab-2016</strain>
    </source>
</reference>
<dbReference type="EMBL" id="JACVVK020000134">
    <property type="protein sequence ID" value="KAK7489788.1"/>
    <property type="molecule type" value="Genomic_DNA"/>
</dbReference>
<gene>
    <name evidence="1" type="ORF">BaRGS_00018970</name>
</gene>
<sequence length="158" mass="17463">MILYQSSRGTSQTTKRSWPYGAGRGLLSVGSNSASKRGRFPVAKGQLPPLHFQTIYPLTQKSTAESRVQVNHFAIRNRHCIACSNAETTPGWGFLPCVTWLWLIRRTGPDLGKQFRKTEAAGGEQTAHSNIRFRLPPEGAVMLHLAKQNGRAARAVHV</sequence>
<name>A0ABD0KR90_9CAEN</name>
<evidence type="ECO:0000313" key="2">
    <source>
        <dbReference type="Proteomes" id="UP001519460"/>
    </source>
</evidence>